<dbReference type="STRING" id="57577.A0A2K3MGZ9"/>
<evidence type="ECO:0000313" key="3">
    <source>
        <dbReference type="Proteomes" id="UP000236291"/>
    </source>
</evidence>
<dbReference type="GO" id="GO:0005783">
    <property type="term" value="C:endoplasmic reticulum"/>
    <property type="evidence" value="ECO:0007669"/>
    <property type="project" value="TreeGrafter"/>
</dbReference>
<evidence type="ECO:0000259" key="1">
    <source>
        <dbReference type="Pfam" id="PF20428"/>
    </source>
</evidence>
<sequence>KQLDKALPKPVESLFETGGKETWPSIRKLLKRETEAVVSKFSDCVAGFFLEEKTVEKMKQSLRDYARKLVENKAREEVGKVMYRMKDRFTIAFNCDKDLKPRVWTRRVDINAITRDARSVSLKLLADMAAIRLDETSDNIERVLLLLITNNNAASSSRYSDAEFYVDSLASSTWEEYLCKM</sequence>
<name>A0A2K3MGZ9_TRIPR</name>
<dbReference type="InterPro" id="IPR008803">
    <property type="entry name" value="RHD3/Sey1"/>
</dbReference>
<gene>
    <name evidence="2" type="ORF">L195_g046188</name>
</gene>
<dbReference type="InterPro" id="IPR046758">
    <property type="entry name" value="Sey1/RHD3-like_3HB"/>
</dbReference>
<dbReference type="Proteomes" id="UP000236291">
    <property type="component" value="Unassembled WGS sequence"/>
</dbReference>
<dbReference type="ExpressionAtlas" id="A0A2K3MGZ9">
    <property type="expression patterns" value="baseline"/>
</dbReference>
<reference evidence="2 3" key="1">
    <citation type="journal article" date="2014" name="Am. J. Bot.">
        <title>Genome assembly and annotation for red clover (Trifolium pratense; Fabaceae).</title>
        <authorList>
            <person name="Istvanek J."/>
            <person name="Jaros M."/>
            <person name="Krenek A."/>
            <person name="Repkova J."/>
        </authorList>
    </citation>
    <scope>NUCLEOTIDE SEQUENCE [LARGE SCALE GENOMIC DNA]</scope>
    <source>
        <strain evidence="3">cv. Tatra</strain>
        <tissue evidence="2">Young leaves</tissue>
    </source>
</reference>
<dbReference type="GO" id="GO:0003924">
    <property type="term" value="F:GTPase activity"/>
    <property type="evidence" value="ECO:0007669"/>
    <property type="project" value="TreeGrafter"/>
</dbReference>
<accession>A0A2K3MGZ9</accession>
<dbReference type="EMBL" id="ASHM01061702">
    <property type="protein sequence ID" value="PNX90065.1"/>
    <property type="molecule type" value="Genomic_DNA"/>
</dbReference>
<dbReference type="PANTHER" id="PTHR45923">
    <property type="entry name" value="PROTEIN SEY1"/>
    <property type="match status" value="1"/>
</dbReference>
<dbReference type="AlphaFoldDB" id="A0A2K3MGZ9"/>
<dbReference type="Pfam" id="PF20428">
    <property type="entry name" value="Sey1_3HB"/>
    <property type="match status" value="1"/>
</dbReference>
<reference evidence="2 3" key="2">
    <citation type="journal article" date="2017" name="Front. Plant Sci.">
        <title>Gene Classification and Mining of Molecular Markers Useful in Red Clover (Trifolium pratense) Breeding.</title>
        <authorList>
            <person name="Istvanek J."/>
            <person name="Dluhosova J."/>
            <person name="Dluhos P."/>
            <person name="Patkova L."/>
            <person name="Nedelnik J."/>
            <person name="Repkova J."/>
        </authorList>
    </citation>
    <scope>NUCLEOTIDE SEQUENCE [LARGE SCALE GENOMIC DNA]</scope>
    <source>
        <strain evidence="3">cv. Tatra</strain>
        <tissue evidence="2">Young leaves</tissue>
    </source>
</reference>
<dbReference type="PANTHER" id="PTHR45923:SF20">
    <property type="entry name" value="PROTEIN ROOT HAIR DEFECTIVE 3 HOMOLOG 2"/>
    <property type="match status" value="1"/>
</dbReference>
<comment type="caution">
    <text evidence="2">The sequence shown here is derived from an EMBL/GenBank/DDBJ whole genome shotgun (WGS) entry which is preliminary data.</text>
</comment>
<evidence type="ECO:0000313" key="2">
    <source>
        <dbReference type="EMBL" id="PNX90065.1"/>
    </source>
</evidence>
<proteinExistence type="predicted"/>
<organism evidence="2 3">
    <name type="scientific">Trifolium pratense</name>
    <name type="common">Red clover</name>
    <dbReference type="NCBI Taxonomy" id="57577"/>
    <lineage>
        <taxon>Eukaryota</taxon>
        <taxon>Viridiplantae</taxon>
        <taxon>Streptophyta</taxon>
        <taxon>Embryophyta</taxon>
        <taxon>Tracheophyta</taxon>
        <taxon>Spermatophyta</taxon>
        <taxon>Magnoliopsida</taxon>
        <taxon>eudicotyledons</taxon>
        <taxon>Gunneridae</taxon>
        <taxon>Pentapetalae</taxon>
        <taxon>rosids</taxon>
        <taxon>fabids</taxon>
        <taxon>Fabales</taxon>
        <taxon>Fabaceae</taxon>
        <taxon>Papilionoideae</taxon>
        <taxon>50 kb inversion clade</taxon>
        <taxon>NPAAA clade</taxon>
        <taxon>Hologalegina</taxon>
        <taxon>IRL clade</taxon>
        <taxon>Trifolieae</taxon>
        <taxon>Trifolium</taxon>
    </lineage>
</organism>
<dbReference type="GO" id="GO:0016320">
    <property type="term" value="P:endoplasmic reticulum membrane fusion"/>
    <property type="evidence" value="ECO:0007669"/>
    <property type="project" value="TreeGrafter"/>
</dbReference>
<feature type="domain" description="Sey1/RHD3-like three-helix bundle" evidence="1">
    <location>
        <begin position="1"/>
        <end position="177"/>
    </location>
</feature>
<feature type="non-terminal residue" evidence="2">
    <location>
        <position position="1"/>
    </location>
</feature>
<protein>
    <submittedName>
        <fullName evidence="2">Protein root hair defective 3</fullName>
    </submittedName>
</protein>